<dbReference type="EMBL" id="FNQB01000001">
    <property type="protein sequence ID" value="SDY60292.1"/>
    <property type="molecule type" value="Genomic_DNA"/>
</dbReference>
<feature type="transmembrane region" description="Helical" evidence="1">
    <location>
        <begin position="405"/>
        <end position="422"/>
    </location>
</feature>
<dbReference type="STRING" id="137265.SAMN05421684_0583"/>
<keyword evidence="1" id="KW-0472">Membrane</keyword>
<dbReference type="AlphaFoldDB" id="A0A1H3L796"/>
<dbReference type="Proteomes" id="UP000199632">
    <property type="component" value="Unassembled WGS sequence"/>
</dbReference>
<keyword evidence="1" id="KW-1133">Transmembrane helix</keyword>
<accession>A0A1H3L796</accession>
<dbReference type="RefSeq" id="WP_090786730.1">
    <property type="nucleotide sequence ID" value="NZ_BOND01000015.1"/>
</dbReference>
<feature type="transmembrane region" description="Helical" evidence="1">
    <location>
        <begin position="45"/>
        <end position="66"/>
    </location>
</feature>
<evidence type="ECO:0000313" key="2">
    <source>
        <dbReference type="EMBL" id="SDY60292.1"/>
    </source>
</evidence>
<dbReference type="OrthoDB" id="3383117at2"/>
<organism evidence="2 3">
    <name type="scientific">Asanoa ishikariensis</name>
    <dbReference type="NCBI Taxonomy" id="137265"/>
    <lineage>
        <taxon>Bacteria</taxon>
        <taxon>Bacillati</taxon>
        <taxon>Actinomycetota</taxon>
        <taxon>Actinomycetes</taxon>
        <taxon>Micromonosporales</taxon>
        <taxon>Micromonosporaceae</taxon>
        <taxon>Asanoa</taxon>
    </lineage>
</organism>
<protein>
    <recommendedName>
        <fullName evidence="4">WD40-like Beta Propeller Repeat</fullName>
    </recommendedName>
</protein>
<evidence type="ECO:0000313" key="3">
    <source>
        <dbReference type="Proteomes" id="UP000199632"/>
    </source>
</evidence>
<sequence length="428" mass="45318">MISEERVAELIRTAVDAVPVEPPPPATFRARATARRRDRRRAGRIWPAALAAAAVVATVMVATVTLPGPSTVPGEESTTYRLPRELAGSSSATTPVSQDPPGRAIALFNQGGHHVVLATDGVTYRRLDLADQLGAALLSPDGLTVIVSDPARTTPHVEVVDLRTGQAQRFSFDPPLAVRPLAWSPNGRRVAFATQVSPTGNSAGPAGVSVLDLDSRRFVQVAEPRPGTAGGLVQAAFIAAGSAVLASAGAEDGCTLRVYQVDPPKPAEPVSVDGPVERCREVVTLAVHPLDTATLVAVGERYGNILRLNFRGDWLAQTRTTPPSIPLSSGDRLLGWSGRDRLYATLGSSVEEFTLEGGYDRVLRFPAVSDGPDLVTAFQLATDLMPETTVSDLSSGGWPWSLRRSAAVAFLLLVVTAAVLVIRRRRTA</sequence>
<keyword evidence="1" id="KW-0812">Transmembrane</keyword>
<dbReference type="InterPro" id="IPR011042">
    <property type="entry name" value="6-blade_b-propeller_TolB-like"/>
</dbReference>
<proteinExistence type="predicted"/>
<reference evidence="3" key="1">
    <citation type="submission" date="2016-10" db="EMBL/GenBank/DDBJ databases">
        <authorList>
            <person name="Varghese N."/>
            <person name="Submissions S."/>
        </authorList>
    </citation>
    <scope>NUCLEOTIDE SEQUENCE [LARGE SCALE GENOMIC DNA]</scope>
    <source>
        <strain evidence="3">DSM 44718</strain>
    </source>
</reference>
<gene>
    <name evidence="2" type="ORF">SAMN05421684_0583</name>
</gene>
<name>A0A1H3L796_9ACTN</name>
<evidence type="ECO:0000256" key="1">
    <source>
        <dbReference type="SAM" id="Phobius"/>
    </source>
</evidence>
<evidence type="ECO:0008006" key="4">
    <source>
        <dbReference type="Google" id="ProtNLM"/>
    </source>
</evidence>
<dbReference type="Gene3D" id="2.120.10.30">
    <property type="entry name" value="TolB, C-terminal domain"/>
    <property type="match status" value="1"/>
</dbReference>
<keyword evidence="3" id="KW-1185">Reference proteome</keyword>
<dbReference type="SUPFAM" id="SSF75011">
    <property type="entry name" value="3-carboxy-cis,cis-mucoante lactonizing enzyme"/>
    <property type="match status" value="1"/>
</dbReference>